<evidence type="ECO:0000313" key="4">
    <source>
        <dbReference type="EMBL" id="CDP33563.1"/>
    </source>
</evidence>
<keyword evidence="1" id="KW-0489">Methyltransferase</keyword>
<dbReference type="SUPFAM" id="SSF53335">
    <property type="entry name" value="S-adenosyl-L-methionine-dependent methyltransferases"/>
    <property type="match status" value="1"/>
</dbReference>
<dbReference type="GO" id="GO:0106335">
    <property type="term" value="F:tRNA (5-carboxymethyluridine(34)-5-O)-methyltransferase activity"/>
    <property type="evidence" value="ECO:0007669"/>
    <property type="project" value="TreeGrafter"/>
</dbReference>
<reference evidence="4" key="1">
    <citation type="submission" date="2014-02" db="EMBL/GenBank/DDBJ databases">
        <authorList>
            <person name="Genoscope - CEA"/>
        </authorList>
    </citation>
    <scope>NUCLEOTIDE SEQUENCE</scope>
    <source>
        <strain evidence="4">LS3</strain>
    </source>
</reference>
<dbReference type="InterPro" id="IPR051422">
    <property type="entry name" value="AlkB_tRNA_MeTrf/Diox"/>
</dbReference>
<dbReference type="InterPro" id="IPR013216">
    <property type="entry name" value="Methyltransf_11"/>
</dbReference>
<keyword evidence="2" id="KW-0808">Transferase</keyword>
<dbReference type="GO" id="GO:0008757">
    <property type="term" value="F:S-adenosylmethionine-dependent methyltransferase activity"/>
    <property type="evidence" value="ECO:0007669"/>
    <property type="project" value="InterPro"/>
</dbReference>
<feature type="domain" description="Methyltransferase type 11" evidence="3">
    <location>
        <begin position="48"/>
        <end position="136"/>
    </location>
</feature>
<dbReference type="PhylomeDB" id="A0A060SXV7"/>
<dbReference type="GO" id="GO:0005634">
    <property type="term" value="C:nucleus"/>
    <property type="evidence" value="ECO:0007669"/>
    <property type="project" value="TreeGrafter"/>
</dbReference>
<dbReference type="Gene3D" id="3.40.50.150">
    <property type="entry name" value="Vaccinia Virus protein VP39"/>
    <property type="match status" value="1"/>
</dbReference>
<dbReference type="GO" id="GO:0030488">
    <property type="term" value="P:tRNA methylation"/>
    <property type="evidence" value="ECO:0007669"/>
    <property type="project" value="TreeGrafter"/>
</dbReference>
<evidence type="ECO:0000256" key="2">
    <source>
        <dbReference type="ARBA" id="ARBA00022679"/>
    </source>
</evidence>
<dbReference type="Pfam" id="PF08241">
    <property type="entry name" value="Methyltransf_11"/>
    <property type="match status" value="1"/>
</dbReference>
<sequence>MQQAELKEQQYVHEVYEDIAHHFSNTRYKPWPIVEQYLLDQTNGAVGIDVGCGNGKYLNVNPNVVLIGSDRSSNLVQIAAQKADAVVADALAQPFGRHRFDFAISIAVIHHLSTPERRQQAIAHILDCISDQGTALIYVWALEQRNSRRGWDAGMDQDVLVPWVTKGQPGQEDVVRHRYYHLYKQGELETDVQAAGGVSVKSGYERDNWWAIIKPNRDSDSS</sequence>
<accession>A0A060SXV7</accession>
<dbReference type="PANTHER" id="PTHR13069">
    <property type="entry name" value="ALKYLATED DNA REPAIR PROTEIN ALKB HOMOLOG 8"/>
    <property type="match status" value="1"/>
</dbReference>
<dbReference type="AlphaFoldDB" id="A0A060SXV7"/>
<dbReference type="GO" id="GO:0005737">
    <property type="term" value="C:cytoplasm"/>
    <property type="evidence" value="ECO:0007669"/>
    <property type="project" value="TreeGrafter"/>
</dbReference>
<proteinExistence type="predicted"/>
<dbReference type="EMBL" id="HG937691">
    <property type="protein sequence ID" value="CDP33563.1"/>
    <property type="molecule type" value="Genomic_DNA"/>
</dbReference>
<dbReference type="CDD" id="cd02440">
    <property type="entry name" value="AdoMet_MTases"/>
    <property type="match status" value="1"/>
</dbReference>
<protein>
    <submittedName>
        <fullName evidence="4">ARAD1A12188p</fullName>
    </submittedName>
</protein>
<dbReference type="GO" id="GO:0002098">
    <property type="term" value="P:tRNA wobble uridine modification"/>
    <property type="evidence" value="ECO:0007669"/>
    <property type="project" value="TreeGrafter"/>
</dbReference>
<evidence type="ECO:0000256" key="1">
    <source>
        <dbReference type="ARBA" id="ARBA00022603"/>
    </source>
</evidence>
<dbReference type="InterPro" id="IPR029063">
    <property type="entry name" value="SAM-dependent_MTases_sf"/>
</dbReference>
<reference evidence="4" key="2">
    <citation type="submission" date="2014-06" db="EMBL/GenBank/DDBJ databases">
        <title>The complete genome of Blastobotrys (Arxula) adeninivorans LS3 - a yeast of biotechnological interest.</title>
        <authorList>
            <person name="Kunze G."/>
            <person name="Gaillardin C."/>
            <person name="Czernicka M."/>
            <person name="Durrens P."/>
            <person name="Martin T."/>
            <person name="Boer E."/>
            <person name="Gabaldon T."/>
            <person name="Cruz J."/>
            <person name="Talla E."/>
            <person name="Marck C."/>
            <person name="Goffeau A."/>
            <person name="Barbe V."/>
            <person name="Baret P."/>
            <person name="Baronian K."/>
            <person name="Beier S."/>
            <person name="Bleykasten C."/>
            <person name="Bode R."/>
            <person name="Casaregola S."/>
            <person name="Despons L."/>
            <person name="Fairhead C."/>
            <person name="Giersberg M."/>
            <person name="Gierski P."/>
            <person name="Hahnel U."/>
            <person name="Hartmann A."/>
            <person name="Jankowska D."/>
            <person name="Jubin C."/>
            <person name="Jung P."/>
            <person name="Lafontaine I."/>
            <person name="Leh-Louis V."/>
            <person name="Lemaire M."/>
            <person name="Marcet-Houben M."/>
            <person name="Mascher M."/>
            <person name="Morel G."/>
            <person name="Richard G.-F."/>
            <person name="Riechen J."/>
            <person name="Sacerdot C."/>
            <person name="Sarkar A."/>
            <person name="Savel G."/>
            <person name="Schacherer J."/>
            <person name="Sherman D."/>
            <person name="Straub M.-L."/>
            <person name="Stein N."/>
            <person name="Thierry A."/>
            <person name="Trautwein-Schult A."/>
            <person name="Westhof E."/>
            <person name="Worch S."/>
            <person name="Dujon B."/>
            <person name="Souciet J.-L."/>
            <person name="Wincker P."/>
            <person name="Scholz U."/>
            <person name="Neuveglise N."/>
        </authorList>
    </citation>
    <scope>NUCLEOTIDE SEQUENCE</scope>
    <source>
        <strain evidence="4">LS3</strain>
    </source>
</reference>
<evidence type="ECO:0000259" key="3">
    <source>
        <dbReference type="Pfam" id="PF08241"/>
    </source>
</evidence>
<dbReference type="PANTHER" id="PTHR13069:SF21">
    <property type="entry name" value="ALKYLATED DNA REPAIR PROTEIN ALKB HOMOLOG 8"/>
    <property type="match status" value="1"/>
</dbReference>
<gene>
    <name evidence="4" type="ORF">GNLVRS02_ARAD1A12188g</name>
</gene>
<dbReference type="GO" id="GO:0000049">
    <property type="term" value="F:tRNA binding"/>
    <property type="evidence" value="ECO:0007669"/>
    <property type="project" value="TreeGrafter"/>
</dbReference>
<name>A0A060SXV7_BLAAD</name>
<organism evidence="4">
    <name type="scientific">Blastobotrys adeninivorans</name>
    <name type="common">Yeast</name>
    <name type="synonym">Arxula adeninivorans</name>
    <dbReference type="NCBI Taxonomy" id="409370"/>
    <lineage>
        <taxon>Eukaryota</taxon>
        <taxon>Fungi</taxon>
        <taxon>Dikarya</taxon>
        <taxon>Ascomycota</taxon>
        <taxon>Saccharomycotina</taxon>
        <taxon>Dipodascomycetes</taxon>
        <taxon>Dipodascales</taxon>
        <taxon>Trichomonascaceae</taxon>
        <taxon>Blastobotrys</taxon>
    </lineage>
</organism>